<reference evidence="2" key="1">
    <citation type="submission" date="2016-11" db="EMBL/GenBank/DDBJ databases">
        <title>Complete Genome Sequence of alachlor-degrading Sphingomonas sp. strain JJ-A5.</title>
        <authorList>
            <person name="Lee H."/>
            <person name="Ka J.-O."/>
        </authorList>
    </citation>
    <scope>NUCLEOTIDE SEQUENCE [LARGE SCALE GENOMIC DNA]</scope>
    <source>
        <strain evidence="2">JJ-A5</strain>
    </source>
</reference>
<proteinExistence type="predicted"/>
<dbReference type="InterPro" id="IPR045502">
    <property type="entry name" value="DUF6489"/>
</dbReference>
<dbReference type="EMBL" id="CP018221">
    <property type="protein sequence ID" value="API60086.1"/>
    <property type="molecule type" value="Genomic_DNA"/>
</dbReference>
<evidence type="ECO:0000313" key="1">
    <source>
        <dbReference type="EMBL" id="API60086.1"/>
    </source>
</evidence>
<name>A0A1L3ZWS1_9SPHN</name>
<dbReference type="RefSeq" id="WP_072597871.1">
    <property type="nucleotide sequence ID" value="NZ_CP018221.1"/>
</dbReference>
<protein>
    <submittedName>
        <fullName evidence="1">Uncharacterized protein</fullName>
    </submittedName>
</protein>
<organism evidence="1 2">
    <name type="scientific">Tardibacter chloracetimidivorans</name>
    <dbReference type="NCBI Taxonomy" id="1921510"/>
    <lineage>
        <taxon>Bacteria</taxon>
        <taxon>Pseudomonadati</taxon>
        <taxon>Pseudomonadota</taxon>
        <taxon>Alphaproteobacteria</taxon>
        <taxon>Sphingomonadales</taxon>
        <taxon>Sphingomonadaceae</taxon>
        <taxon>Tardibacter</taxon>
    </lineage>
</organism>
<sequence>MKVHFDIECTPEEARTFLGLPDLKPVHDIYVDRMQALIRDGLTGADFERVMKSWSPLLGGGLEMWANAMQQMTGGSSPSSSSGKD</sequence>
<keyword evidence="2" id="KW-1185">Reference proteome</keyword>
<dbReference type="STRING" id="1921510.BSL82_12865"/>
<evidence type="ECO:0000313" key="2">
    <source>
        <dbReference type="Proteomes" id="UP000182063"/>
    </source>
</evidence>
<gene>
    <name evidence="1" type="ORF">BSL82_12865</name>
</gene>
<accession>A0A1L3ZWS1</accession>
<dbReference type="KEGG" id="sphj:BSL82_12865"/>
<dbReference type="Pfam" id="PF20099">
    <property type="entry name" value="DUF6489"/>
    <property type="match status" value="1"/>
</dbReference>
<dbReference type="Proteomes" id="UP000182063">
    <property type="component" value="Chromosome"/>
</dbReference>
<dbReference type="AlphaFoldDB" id="A0A1L3ZWS1"/>